<comment type="caution">
    <text evidence="3">The sequence shown here is derived from an EMBL/GenBank/DDBJ whole genome shotgun (WGS) entry which is preliminary data.</text>
</comment>
<dbReference type="PROSITE" id="PS52050">
    <property type="entry name" value="WYL"/>
    <property type="match status" value="1"/>
</dbReference>
<reference evidence="4" key="2">
    <citation type="submission" date="2019-06" db="EMBL/GenBank/DDBJ databases">
        <title>Co-occurence of chitin degradation, pigmentation and bioactivity in marine Pseudoalteromonas.</title>
        <authorList>
            <person name="Sonnenschein E.C."/>
            <person name="Bech P.K."/>
        </authorList>
    </citation>
    <scope>NUCLEOTIDE SEQUENCE [LARGE SCALE GENOMIC DNA]</scope>
    <source>
        <strain evidence="4">S1607</strain>
    </source>
</reference>
<dbReference type="InterPro" id="IPR026881">
    <property type="entry name" value="WYL_dom"/>
</dbReference>
<dbReference type="Proteomes" id="UP000305423">
    <property type="component" value="Unassembled WGS sequence"/>
</dbReference>
<evidence type="ECO:0000313" key="3">
    <source>
        <dbReference type="EMBL" id="TMN78329.1"/>
    </source>
</evidence>
<evidence type="ECO:0000259" key="2">
    <source>
        <dbReference type="Pfam" id="PF26109"/>
    </source>
</evidence>
<gene>
    <name evidence="3" type="ORF">CWB74_08700</name>
</gene>
<organism evidence="3 4">
    <name type="scientific">Pseudoalteromonas piscicida</name>
    <dbReference type="NCBI Taxonomy" id="43662"/>
    <lineage>
        <taxon>Bacteria</taxon>
        <taxon>Pseudomonadati</taxon>
        <taxon>Pseudomonadota</taxon>
        <taxon>Gammaproteobacteria</taxon>
        <taxon>Alteromonadales</taxon>
        <taxon>Pseudoalteromonadaceae</taxon>
        <taxon>Pseudoalteromonas</taxon>
    </lineage>
</organism>
<dbReference type="Pfam" id="PF13280">
    <property type="entry name" value="WYL"/>
    <property type="match status" value="1"/>
</dbReference>
<sequence length="306" mass="35126">MEKFTYESLIKRYNAQRAERFAFIDFVLRFLGGLNRSDLLDFFGIGDAAASKEISEYKRLRPRNVDYDRVMRKNVILRDSFTPLIEIDAETALGMLANGFNKNKLYDRPMLPYKRVGMVPRHLDIELISKVTRAIHSKTAIKCEYISGNSGNHSERTLVPTAFFYDGYSWMFRAFHRESAASGGVKFKCFEFSRLKSVTECPNDSALPSETLAQDSDWHLLVPLQLKLHPSLGDDAKKKSTLMQEFGLSDESDGFVITEKAVLVYYLKKHWKIDVNESPSDDGNYNFHLNNGSTLKHLECMENVFK</sequence>
<protein>
    <submittedName>
        <fullName evidence="3">Transcriptional regulator</fullName>
    </submittedName>
</protein>
<dbReference type="AlphaFoldDB" id="A0AAQ2EW31"/>
<reference evidence="3 4" key="1">
    <citation type="submission" date="2017-12" db="EMBL/GenBank/DDBJ databases">
        <authorList>
            <person name="Paulsen S."/>
            <person name="Gram L.K."/>
        </authorList>
    </citation>
    <scope>NUCLEOTIDE SEQUENCE [LARGE SCALE GENOMIC DNA]</scope>
    <source>
        <strain evidence="3 4">S1607</strain>
    </source>
</reference>
<dbReference type="RefSeq" id="WP_045962856.1">
    <property type="nucleotide sequence ID" value="NZ_JXXW01000017.1"/>
</dbReference>
<name>A0AAQ2EW31_PSEO7</name>
<dbReference type="InterPro" id="IPR059019">
    <property type="entry name" value="WHD_CapW"/>
</dbReference>
<feature type="domain" description="DNA-binding transcriptional repressor CapW winged helix-turn-helix" evidence="2">
    <location>
        <begin position="18"/>
        <end position="94"/>
    </location>
</feature>
<evidence type="ECO:0000313" key="4">
    <source>
        <dbReference type="Proteomes" id="UP000305423"/>
    </source>
</evidence>
<dbReference type="Pfam" id="PF26109">
    <property type="entry name" value="WHD_BrxR"/>
    <property type="match status" value="1"/>
</dbReference>
<proteinExistence type="predicted"/>
<dbReference type="InterPro" id="IPR016634">
    <property type="entry name" value="CapW-like"/>
</dbReference>
<feature type="domain" description="WYL" evidence="1">
    <location>
        <begin position="127"/>
        <end position="199"/>
    </location>
</feature>
<dbReference type="EMBL" id="PNEL01000021">
    <property type="protein sequence ID" value="TMN78329.1"/>
    <property type="molecule type" value="Genomic_DNA"/>
</dbReference>
<accession>A0AAQ2EW31</accession>
<dbReference type="PIRSF" id="PIRSF015558">
    <property type="entry name" value="Txn_reg_DeoR_prd"/>
    <property type="match status" value="1"/>
</dbReference>
<evidence type="ECO:0000259" key="1">
    <source>
        <dbReference type="Pfam" id="PF13280"/>
    </source>
</evidence>